<dbReference type="HOGENOM" id="CLU_257066_0_0_1"/>
<keyword evidence="5" id="KW-1185">Reference proteome</keyword>
<feature type="compositionally biased region" description="Polar residues" evidence="1">
    <location>
        <begin position="261"/>
        <end position="271"/>
    </location>
</feature>
<gene>
    <name evidence="4" type="ORF">NEMVEDRAFT_v1g220084</name>
</gene>
<evidence type="ECO:0000256" key="3">
    <source>
        <dbReference type="SAM" id="SignalP"/>
    </source>
</evidence>
<dbReference type="EMBL" id="DS469978">
    <property type="protein sequence ID" value="EDO30797.1"/>
    <property type="molecule type" value="Genomic_DNA"/>
</dbReference>
<evidence type="ECO:0000256" key="1">
    <source>
        <dbReference type="SAM" id="MobiDB-lite"/>
    </source>
</evidence>
<feature type="chain" id="PRO_5002714801" evidence="3">
    <location>
        <begin position="30"/>
        <end position="1360"/>
    </location>
</feature>
<feature type="region of interest" description="Disordered" evidence="1">
    <location>
        <begin position="727"/>
        <end position="769"/>
    </location>
</feature>
<keyword evidence="3" id="KW-0732">Signal</keyword>
<dbReference type="Proteomes" id="UP000001593">
    <property type="component" value="Unassembled WGS sequence"/>
</dbReference>
<feature type="region of interest" description="Disordered" evidence="1">
    <location>
        <begin position="518"/>
        <end position="605"/>
    </location>
</feature>
<reference evidence="4 5" key="1">
    <citation type="journal article" date="2007" name="Science">
        <title>Sea anemone genome reveals ancestral eumetazoan gene repertoire and genomic organization.</title>
        <authorList>
            <person name="Putnam N.H."/>
            <person name="Srivastava M."/>
            <person name="Hellsten U."/>
            <person name="Dirks B."/>
            <person name="Chapman J."/>
            <person name="Salamov A."/>
            <person name="Terry A."/>
            <person name="Shapiro H."/>
            <person name="Lindquist E."/>
            <person name="Kapitonov V.V."/>
            <person name="Jurka J."/>
            <person name="Genikhovich G."/>
            <person name="Grigoriev I.V."/>
            <person name="Lucas S.M."/>
            <person name="Steele R.E."/>
            <person name="Finnerty J.R."/>
            <person name="Technau U."/>
            <person name="Martindale M.Q."/>
            <person name="Rokhsar D.S."/>
        </authorList>
    </citation>
    <scope>NUCLEOTIDE SEQUENCE [LARGE SCALE GENOMIC DNA]</scope>
    <source>
        <strain evidence="5">CH2 X CH6</strain>
    </source>
</reference>
<dbReference type="InParanoid" id="A7SZS2"/>
<protein>
    <submittedName>
        <fullName evidence="4">Uncharacterized protein</fullName>
    </submittedName>
</protein>
<feature type="compositionally biased region" description="Polar residues" evidence="1">
    <location>
        <begin position="416"/>
        <end position="431"/>
    </location>
</feature>
<proteinExistence type="predicted"/>
<feature type="compositionally biased region" description="Basic and acidic residues" evidence="1">
    <location>
        <begin position="585"/>
        <end position="594"/>
    </location>
</feature>
<feature type="region of interest" description="Disordered" evidence="1">
    <location>
        <begin position="1220"/>
        <end position="1331"/>
    </location>
</feature>
<feature type="signal peptide" evidence="3">
    <location>
        <begin position="1"/>
        <end position="29"/>
    </location>
</feature>
<organism evidence="4 5">
    <name type="scientific">Nematostella vectensis</name>
    <name type="common">Starlet sea anemone</name>
    <dbReference type="NCBI Taxonomy" id="45351"/>
    <lineage>
        <taxon>Eukaryota</taxon>
        <taxon>Metazoa</taxon>
        <taxon>Cnidaria</taxon>
        <taxon>Anthozoa</taxon>
        <taxon>Hexacorallia</taxon>
        <taxon>Actiniaria</taxon>
        <taxon>Edwardsiidae</taxon>
        <taxon>Nematostella</taxon>
    </lineage>
</organism>
<keyword evidence="2" id="KW-0812">Transmembrane</keyword>
<evidence type="ECO:0000256" key="2">
    <source>
        <dbReference type="SAM" id="Phobius"/>
    </source>
</evidence>
<feature type="region of interest" description="Disordered" evidence="1">
    <location>
        <begin position="261"/>
        <end position="282"/>
    </location>
</feature>
<evidence type="ECO:0000313" key="4">
    <source>
        <dbReference type="EMBL" id="EDO30797.1"/>
    </source>
</evidence>
<feature type="region of interest" description="Disordered" evidence="1">
    <location>
        <begin position="452"/>
        <end position="505"/>
    </location>
</feature>
<feature type="region of interest" description="Disordered" evidence="1">
    <location>
        <begin position="413"/>
        <end position="439"/>
    </location>
</feature>
<keyword evidence="2" id="KW-0472">Membrane</keyword>
<dbReference type="CDD" id="cd12087">
    <property type="entry name" value="TM_EGFR-like"/>
    <property type="match status" value="1"/>
</dbReference>
<feature type="transmembrane region" description="Helical" evidence="2">
    <location>
        <begin position="314"/>
        <end position="339"/>
    </location>
</feature>
<feature type="transmembrane region" description="Helical" evidence="2">
    <location>
        <begin position="1070"/>
        <end position="1090"/>
    </location>
</feature>
<feature type="compositionally biased region" description="Basic and acidic residues" evidence="1">
    <location>
        <begin position="1221"/>
        <end position="1230"/>
    </location>
</feature>
<feature type="compositionally biased region" description="Basic and acidic residues" evidence="1">
    <location>
        <begin position="547"/>
        <end position="558"/>
    </location>
</feature>
<accession>A7SZS2</accession>
<sequence length="1360" mass="150475">MSALNITKKIRSIWISFMIVTIALQSCEGELSSVTRHTLRSDTFEIAKTSNESCILDSCGYYGGIQRLLTSATEPLPVNPCLCECVSPLSTLYSKTSKCTRDEAILADKDVRCNVSFKDVPNGTLKTLDLSVRQSLLLDYFESCESIEDVQWSFYSNLAWVNSTERVFRIRERKRGNGRRRNVKVRLQVQNSPTIYVSGLLIKVTFSCVKKNQNTEKYCLVFKAKGTYNFPLTKSTKSQPATIPVSTTKFPTEAQTTEYLQPTKTSLSSTAPPHPTVYRLPSTESINNFTDTAILPTTKSRKPAAGYHSDKSGIWIAVTAGVVAVLLILVSGIILYCLIRRHKKNSRKGGGRREQSPAGNIPMHEYEYVQYPALARQNAPQTHYDYADCNAISVPQVASGPMYERGPGNKLIIRTPGQSMSSLNRSNTSMDESSHGEVKPSAPAWIESYNKHKQASRSTLDSNELYEGRDPEQISPPRGEYQELINDGATNGAGYTPLRESKKDKGGYQALLRPSEEIDPSGYVHMPSVKRPHPPPNTRDISASYEDMERPERPHPDGGSEYITSPKKGGVGGSDYITVLPDSPKGQEEEGKPADEEESSEVQPFEITKKTKRGMWTQSLTNELVDVITSNEYYKKKLIFVNTKIQQNGIVYLKVLKEMEERAQKKIPFTASQLRTKLKKLIAECKKISLTIKTATGAKRLQEEREYGHWFDTLFELVKTRDSCRPELAIEPSAPQSSKETDGNPGKRQYVPLQPSKENKKKKKDPTSTDLMAKAVEVMQTAVANDNSKEMMEFMSQEMEKSRAHELKLFQMLLNQDRPAIPSPPPITSVQPAYTFAPVSPRRKVEVIPHIYRKAMLVPCIMGDILLQSQPAITSARSMCRMKGNHAHEAIKNITAPKSMKNEQLQQKATVANKMKTTAKENTPSPFELAIRSFSHHPGSTQSVVEIPLLVANFEVVRQFASNGDIDADSFTNPLGCNQASGCSRPNSNGIANQAYCENGDCCKCKCLNDYSTYVFHMQECIKNSEINKLSWTAKSVLPHPTTPPLSTPNPSQEAGGFDARSTGARGSSLYLVIFGGVMVAIACVIGYLYCKHKRKKTSSPKQTNGASFTSASPLETYDQESLYEELPEYQDPALDPAFAHFGSPYTLLSTGSPYTLFSTGNPCPLLSTGSPYTPLSTGSPYTLLSTGTPYTLFSTGNPYTLLSTDIPYTLLSTGAPSEEDYLHPVDSTRTKQSAVLKLDPPQNSDYDNSPTESQDHDNPIGGKSPVGYPHTVVPESPVEEDKPNKPEVPAKIYDGHDYDNPLGVKSPMEEKSPIGSKNEIPDNGNTPIGKYDAPNVLYLAPNGPIDPLYHVLEAEETNF</sequence>
<feature type="compositionally biased region" description="Polar residues" evidence="1">
    <location>
        <begin position="1242"/>
        <end position="1253"/>
    </location>
</feature>
<keyword evidence="2" id="KW-1133">Transmembrane helix</keyword>
<feature type="region of interest" description="Disordered" evidence="1">
    <location>
        <begin position="1040"/>
        <end position="1061"/>
    </location>
</feature>
<name>A7SZS2_NEMVE</name>
<evidence type="ECO:0000313" key="5">
    <source>
        <dbReference type="Proteomes" id="UP000001593"/>
    </source>
</evidence>